<evidence type="ECO:0000256" key="3">
    <source>
        <dbReference type="ARBA" id="ARBA00008562"/>
    </source>
</evidence>
<dbReference type="EMBL" id="CP000478">
    <property type="protein sequence ID" value="ABK16304.1"/>
    <property type="molecule type" value="Genomic_DNA"/>
</dbReference>
<keyword evidence="16" id="KW-1185">Reference proteome</keyword>
<gene>
    <name evidence="15" type="ordered locus">Sfum_0605</name>
</gene>
<dbReference type="SUPFAM" id="SSF46977">
    <property type="entry name" value="Succinate dehydrogenase/fumarate reductase flavoprotein C-terminal domain"/>
    <property type="match status" value="1"/>
</dbReference>
<dbReference type="FunFam" id="3.90.700.10:FF:000002">
    <property type="entry name" value="L-aspartate oxidase"/>
    <property type="match status" value="1"/>
</dbReference>
<dbReference type="InParanoid" id="A0LFV2"/>
<dbReference type="Gene3D" id="3.50.50.60">
    <property type="entry name" value="FAD/NAD(P)-binding domain"/>
    <property type="match status" value="1"/>
</dbReference>
<dbReference type="InterPro" id="IPR005288">
    <property type="entry name" value="NadB"/>
</dbReference>
<evidence type="ECO:0000313" key="15">
    <source>
        <dbReference type="EMBL" id="ABK16304.1"/>
    </source>
</evidence>
<evidence type="ECO:0000259" key="13">
    <source>
        <dbReference type="Pfam" id="PF00890"/>
    </source>
</evidence>
<evidence type="ECO:0000256" key="9">
    <source>
        <dbReference type="ARBA" id="ARBA00048305"/>
    </source>
</evidence>
<evidence type="ECO:0000256" key="5">
    <source>
        <dbReference type="ARBA" id="ARBA00022630"/>
    </source>
</evidence>
<reference evidence="15 16" key="1">
    <citation type="submission" date="2006-10" db="EMBL/GenBank/DDBJ databases">
        <title>Complete sequence of Syntrophobacter fumaroxidans MPOB.</title>
        <authorList>
            <consortium name="US DOE Joint Genome Institute"/>
            <person name="Copeland A."/>
            <person name="Lucas S."/>
            <person name="Lapidus A."/>
            <person name="Barry K."/>
            <person name="Detter J.C."/>
            <person name="Glavina del Rio T."/>
            <person name="Hammon N."/>
            <person name="Israni S."/>
            <person name="Pitluck S."/>
            <person name="Goltsman E.G."/>
            <person name="Martinez M."/>
            <person name="Schmutz J."/>
            <person name="Larimer F."/>
            <person name="Land M."/>
            <person name="Hauser L."/>
            <person name="Kyrpides N."/>
            <person name="Kim E."/>
            <person name="Boone D.R."/>
            <person name="Brockman F."/>
            <person name="Culley D."/>
            <person name="Ferry J."/>
            <person name="Gunsalus R."/>
            <person name="McInerney M.J."/>
            <person name="Morrison M."/>
            <person name="Plugge C."/>
            <person name="Rohlin L."/>
            <person name="Scholten J."/>
            <person name="Sieber J."/>
            <person name="Stams A.J.M."/>
            <person name="Worm P."/>
            <person name="Henstra A.M."/>
            <person name="Richardson P."/>
        </authorList>
    </citation>
    <scope>NUCLEOTIDE SEQUENCE [LARGE SCALE GENOMIC DNA]</scope>
    <source>
        <strain evidence="16">DSM 10017 / MPOB</strain>
    </source>
</reference>
<dbReference type="KEGG" id="sfu:Sfum_0605"/>
<dbReference type="InterPro" id="IPR015939">
    <property type="entry name" value="Fum_Rdtase/Succ_DH_flav-like_C"/>
</dbReference>
<comment type="catalytic activity">
    <reaction evidence="9">
        <text>L-aspartate + O2 = iminosuccinate + H2O2</text>
        <dbReference type="Rhea" id="RHEA:25876"/>
        <dbReference type="ChEBI" id="CHEBI:15379"/>
        <dbReference type="ChEBI" id="CHEBI:16240"/>
        <dbReference type="ChEBI" id="CHEBI:29991"/>
        <dbReference type="ChEBI" id="CHEBI:77875"/>
        <dbReference type="EC" id="1.4.3.16"/>
    </reaction>
    <physiologicalReaction direction="left-to-right" evidence="9">
        <dbReference type="Rhea" id="RHEA:25877"/>
    </physiologicalReaction>
</comment>
<feature type="active site" description="Proton acceptor" evidence="11">
    <location>
        <position position="316"/>
    </location>
</feature>
<dbReference type="InterPro" id="IPR037099">
    <property type="entry name" value="Fum_R/Succ_DH_flav-like_C_sf"/>
</dbReference>
<comment type="cofactor">
    <cofactor evidence="1 12">
        <name>FAD</name>
        <dbReference type="ChEBI" id="CHEBI:57692"/>
    </cofactor>
</comment>
<dbReference type="InterPro" id="IPR003953">
    <property type="entry name" value="FAD-dep_OxRdtase_2_FAD-bd"/>
</dbReference>
<dbReference type="Proteomes" id="UP000001784">
    <property type="component" value="Chromosome"/>
</dbReference>
<dbReference type="Gene3D" id="3.90.700.10">
    <property type="entry name" value="Succinate dehydrogenase/fumarate reductase flavoprotein, catalytic domain"/>
    <property type="match status" value="1"/>
</dbReference>
<evidence type="ECO:0000256" key="10">
    <source>
        <dbReference type="NCBIfam" id="TIGR00551"/>
    </source>
</evidence>
<evidence type="ECO:0000259" key="14">
    <source>
        <dbReference type="Pfam" id="PF02910"/>
    </source>
</evidence>
<dbReference type="NCBIfam" id="TIGR00551">
    <property type="entry name" value="nadB"/>
    <property type="match status" value="1"/>
</dbReference>
<feature type="domain" description="Fumarate reductase/succinate dehydrogenase flavoprotein-like C-terminal" evidence="14">
    <location>
        <begin position="476"/>
        <end position="566"/>
    </location>
</feature>
<dbReference type="Pfam" id="PF02910">
    <property type="entry name" value="Succ_DH_flav_C"/>
    <property type="match status" value="1"/>
</dbReference>
<sequence length="579" mass="63797">MTTGCSQLGLSPARARTAFSSEWKQAMDFQFDYLVIGSGIAGLTFALKASRNGSVAIVTKKDKLETSTNYAQGGIASVVGPDDSFQLHIQDTLNAGDGLCHQDAVDLVVRTGPDRIRELVELGVPFNASVSSSGQFDLGREGGHSRNRILHAHDMTGQAVEKVLIGAAEANPNISIFENHLVLDLLVQHQSIKAGSVTLQQQDICRGAYVLDTAAQEIHVFRAHAILLCTGGAGKVYLYTSNPDVATGDGLAIAYRAGATLANLEFVQFHPTCLYHPQAKNFLISEAVRGEGGRLIDRRGRAFMEHYHPLKDLAFRDVVARAIDSEMKKTGDDCVFLDISHKDPEVLKKRFPGIYEKCLSLGIDITRDPMPVVPAAHYMCGGILTDLNGLSTLDRLYAIGECACTGLHGANRLASNSLLEAMVMAHQAAIDCARRMELWHKEGLPKIGVWPVPRRAQSDPLNSEMVLIAHNWDIIRRLMWNYVGIVRTDKRLALAQNHIAHIRMEIREHMPNIPIHSDLVELQNLALVAELIIRSAILRKESRGLHYNLDHPQKDDARWLKDTILVRPPAEEFVSTVFG</sequence>
<evidence type="ECO:0000256" key="1">
    <source>
        <dbReference type="ARBA" id="ARBA00001974"/>
    </source>
</evidence>
<evidence type="ECO:0000256" key="11">
    <source>
        <dbReference type="PIRSR" id="PIRSR000171-1"/>
    </source>
</evidence>
<dbReference type="STRING" id="335543.Sfum_0605"/>
<dbReference type="eggNOG" id="COG0029">
    <property type="taxonomic scope" value="Bacteria"/>
</dbReference>
<comment type="subcellular location">
    <subcellularLocation>
        <location evidence="12">Cytoplasm</location>
    </subcellularLocation>
</comment>
<evidence type="ECO:0000256" key="2">
    <source>
        <dbReference type="ARBA" id="ARBA00004950"/>
    </source>
</evidence>
<dbReference type="EC" id="1.4.3.16" evidence="4 10"/>
<evidence type="ECO:0000256" key="8">
    <source>
        <dbReference type="ARBA" id="ARBA00023002"/>
    </source>
</evidence>
<dbReference type="InterPro" id="IPR027477">
    <property type="entry name" value="Succ_DH/fumarate_Rdtase_cat_sf"/>
</dbReference>
<dbReference type="PRINTS" id="PR00411">
    <property type="entry name" value="PNDRDTASEI"/>
</dbReference>
<evidence type="ECO:0000256" key="4">
    <source>
        <dbReference type="ARBA" id="ARBA00012173"/>
    </source>
</evidence>
<dbReference type="Pfam" id="PF00890">
    <property type="entry name" value="FAD_binding_2"/>
    <property type="match status" value="1"/>
</dbReference>
<feature type="domain" description="FAD-dependent oxidoreductase 2 FAD-binding" evidence="13">
    <location>
        <begin position="32"/>
        <end position="418"/>
    </location>
</feature>
<evidence type="ECO:0000256" key="12">
    <source>
        <dbReference type="RuleBase" id="RU362049"/>
    </source>
</evidence>
<dbReference type="InterPro" id="IPR036188">
    <property type="entry name" value="FAD/NAD-bd_sf"/>
</dbReference>
<name>A0LFV2_SYNFM</name>
<comment type="pathway">
    <text evidence="2 12">Cofactor biosynthesis; NAD(+) biosynthesis; iminoaspartate from L-aspartate (oxidase route): step 1/1.</text>
</comment>
<dbReference type="SUPFAM" id="SSF56425">
    <property type="entry name" value="Succinate dehydrogenase/fumarate reductase flavoprotein, catalytic domain"/>
    <property type="match status" value="1"/>
</dbReference>
<evidence type="ECO:0000256" key="6">
    <source>
        <dbReference type="ARBA" id="ARBA00022642"/>
    </source>
</evidence>
<keyword evidence="6 12" id="KW-0662">Pyridine nucleotide biosynthesis</keyword>
<evidence type="ECO:0000256" key="7">
    <source>
        <dbReference type="ARBA" id="ARBA00022827"/>
    </source>
</evidence>
<proteinExistence type="inferred from homology"/>
<protein>
    <recommendedName>
        <fullName evidence="4 10">L-aspartate oxidase</fullName>
        <ecNumber evidence="4 10">1.4.3.16</ecNumber>
    </recommendedName>
</protein>
<dbReference type="NCBIfam" id="NF006567">
    <property type="entry name" value="PRK09077.1"/>
    <property type="match status" value="1"/>
</dbReference>
<dbReference type="GO" id="GO:0005737">
    <property type="term" value="C:cytoplasm"/>
    <property type="evidence" value="ECO:0007669"/>
    <property type="project" value="UniProtKB-SubCell"/>
</dbReference>
<dbReference type="FunCoup" id="A0LFV2">
    <property type="interactions" value="445"/>
</dbReference>
<comment type="similarity">
    <text evidence="3 12">Belongs to the FAD-dependent oxidoreductase 2 family. NadB subfamily.</text>
</comment>
<keyword evidence="5 12" id="KW-0285">Flavoprotein</keyword>
<organism evidence="15 16">
    <name type="scientific">Syntrophobacter fumaroxidans (strain DSM 10017 / MPOB)</name>
    <dbReference type="NCBI Taxonomy" id="335543"/>
    <lineage>
        <taxon>Bacteria</taxon>
        <taxon>Pseudomonadati</taxon>
        <taxon>Thermodesulfobacteriota</taxon>
        <taxon>Syntrophobacteria</taxon>
        <taxon>Syntrophobacterales</taxon>
        <taxon>Syntrophobacteraceae</taxon>
        <taxon>Syntrophobacter</taxon>
    </lineage>
</organism>
<accession>A0LFV2</accession>
<dbReference type="PIRSF" id="PIRSF000171">
    <property type="entry name" value="SDHA_APRA_LASPO"/>
    <property type="match status" value="1"/>
</dbReference>
<dbReference type="PANTHER" id="PTHR42716">
    <property type="entry name" value="L-ASPARTATE OXIDASE"/>
    <property type="match status" value="1"/>
</dbReference>
<dbReference type="UniPathway" id="UPA00253">
    <property type="reaction ID" value="UER00326"/>
</dbReference>
<dbReference type="FunFam" id="1.20.58.100:FF:000002">
    <property type="entry name" value="L-aspartate oxidase"/>
    <property type="match status" value="1"/>
</dbReference>
<keyword evidence="7 12" id="KW-0274">FAD</keyword>
<dbReference type="GO" id="GO:0008734">
    <property type="term" value="F:L-aspartate oxidase activity"/>
    <property type="evidence" value="ECO:0007669"/>
    <property type="project" value="UniProtKB-UniRule"/>
</dbReference>
<comment type="function">
    <text evidence="12">Catalyzes the oxidation of L-aspartate to iminoaspartate.</text>
</comment>
<dbReference type="PANTHER" id="PTHR42716:SF2">
    <property type="entry name" value="L-ASPARTATE OXIDASE, CHLOROPLASTIC"/>
    <property type="match status" value="1"/>
</dbReference>
<dbReference type="HOGENOM" id="CLU_014312_3_0_7"/>
<keyword evidence="8 12" id="KW-0560">Oxidoreductase</keyword>
<dbReference type="AlphaFoldDB" id="A0LFV2"/>
<evidence type="ECO:0000313" key="16">
    <source>
        <dbReference type="Proteomes" id="UP000001784"/>
    </source>
</evidence>
<dbReference type="GO" id="GO:0034628">
    <property type="term" value="P:'de novo' NAD+ biosynthetic process from L-aspartate"/>
    <property type="evidence" value="ECO:0007669"/>
    <property type="project" value="TreeGrafter"/>
</dbReference>
<dbReference type="Gene3D" id="1.20.58.100">
    <property type="entry name" value="Fumarate reductase/succinate dehydrogenase flavoprotein-like, C-terminal domain"/>
    <property type="match status" value="1"/>
</dbReference>
<dbReference type="SUPFAM" id="SSF51905">
    <property type="entry name" value="FAD/NAD(P)-binding domain"/>
    <property type="match status" value="1"/>
</dbReference>